<protein>
    <submittedName>
        <fullName evidence="1">Uncharacterized protein</fullName>
    </submittedName>
</protein>
<dbReference type="KEGG" id="nue:C5F50_08565"/>
<gene>
    <name evidence="1" type="ORF">C5F50_08565</name>
</gene>
<dbReference type="Proteomes" id="UP000509478">
    <property type="component" value="Chromosome"/>
</dbReference>
<proteinExistence type="predicted"/>
<dbReference type="RefSeq" id="WP_179370982.1">
    <property type="nucleotide sequence ID" value="NZ_CP026995.1"/>
</dbReference>
<name>A0A7D5R7F4_9ARCH</name>
<sequence length="246" mass="27758">MKNVSRCAPEQWFIERSCYCLPSSLITDETGEIFCSKCGTVQGREILQETQNSSQLNLYLETELGGPSNELNILNPKIHIHSSDVSPLSNICDKLTIPQFIRKDIWKTYQVLKKETNLTKAKASCLAIFHTCRKNKFPLIEKQVIQLIKLNFNVKNVPNFLSVVSEANSIIIEGIPVLQKIGINTSRDHSAEYYLNSALIAIKNDFTAEQFQIIRTFAIKVFPRLTGNSDTNAKKAILIAKKRIGL</sequence>
<reference evidence="1 2" key="1">
    <citation type="submission" date="2018-02" db="EMBL/GenBank/DDBJ databases">
        <title>Complete genome of Nitrosopumilus ureaphilus PS0.</title>
        <authorList>
            <person name="Qin W."/>
            <person name="Zheng Y."/>
            <person name="Stahl D.A."/>
        </authorList>
    </citation>
    <scope>NUCLEOTIDE SEQUENCE [LARGE SCALE GENOMIC DNA]</scope>
    <source>
        <strain evidence="1 2">PS0</strain>
    </source>
</reference>
<dbReference type="GeneID" id="56068147"/>
<keyword evidence="2" id="KW-1185">Reference proteome</keyword>
<evidence type="ECO:0000313" key="2">
    <source>
        <dbReference type="Proteomes" id="UP000509478"/>
    </source>
</evidence>
<organism evidence="1 2">
    <name type="scientific">Nitrosopumilus ureiphilus</name>
    <dbReference type="NCBI Taxonomy" id="1470067"/>
    <lineage>
        <taxon>Archaea</taxon>
        <taxon>Nitrososphaerota</taxon>
        <taxon>Nitrososphaeria</taxon>
        <taxon>Nitrosopumilales</taxon>
        <taxon>Nitrosopumilaceae</taxon>
        <taxon>Nitrosopumilus</taxon>
    </lineage>
</organism>
<evidence type="ECO:0000313" key="1">
    <source>
        <dbReference type="EMBL" id="QLH07118.1"/>
    </source>
</evidence>
<accession>A0A7D5R7F4</accession>
<dbReference type="EMBL" id="CP026995">
    <property type="protein sequence ID" value="QLH07118.1"/>
    <property type="molecule type" value="Genomic_DNA"/>
</dbReference>
<dbReference type="AlphaFoldDB" id="A0A7D5R7F4"/>